<keyword evidence="1" id="KW-1133">Transmembrane helix</keyword>
<keyword evidence="3" id="KW-1185">Reference proteome</keyword>
<evidence type="ECO:0000313" key="2">
    <source>
        <dbReference type="EMBL" id="MXV15733.1"/>
    </source>
</evidence>
<feature type="transmembrane region" description="Helical" evidence="1">
    <location>
        <begin position="152"/>
        <end position="172"/>
    </location>
</feature>
<evidence type="ECO:0008006" key="4">
    <source>
        <dbReference type="Google" id="ProtNLM"/>
    </source>
</evidence>
<sequence>MLLVAGYLQAAARQVTPSATAEIGKSSLLIGEQTTIQLTVKLPAGASLVLPALLDTLANHVEVVSAGKTDTAKDQQHPGNVTVRRISLITSFDAGTYIIPPFRVIAGKDTIYTNPLTLQVTTVAVDTTKAIYDIKQPLGVTYTFLDFLRDNWHWITIALLVAGLAAGLVIYLRKRPKPAPAPVKEVAAEIPPGTAALAKLRELKDKKLWQQDQVKQYHSELTDVIREYLEKRYGVKTYEKTTEEILHSLHYSGIAAEDINRLSGILVMADLVKFAKERPLPSDNEQSMERAVDFVVRGGNAHV</sequence>
<evidence type="ECO:0000313" key="3">
    <source>
        <dbReference type="Proteomes" id="UP000451233"/>
    </source>
</evidence>
<name>A0A7K1XXS3_9SPHI</name>
<protein>
    <recommendedName>
        <fullName evidence="4">Protein BatD</fullName>
    </recommendedName>
</protein>
<dbReference type="Proteomes" id="UP000451233">
    <property type="component" value="Unassembled WGS sequence"/>
</dbReference>
<keyword evidence="1" id="KW-0472">Membrane</keyword>
<proteinExistence type="predicted"/>
<gene>
    <name evidence="2" type="ORF">GS398_10495</name>
</gene>
<reference evidence="2 3" key="1">
    <citation type="submission" date="2019-11" db="EMBL/GenBank/DDBJ databases">
        <title>Pedobacter sp. HMF7056 Genome sequencing and assembly.</title>
        <authorList>
            <person name="Kang H."/>
            <person name="Kim H."/>
            <person name="Joh K."/>
        </authorList>
    </citation>
    <scope>NUCLEOTIDE SEQUENCE [LARGE SCALE GENOMIC DNA]</scope>
    <source>
        <strain evidence="2 3">HMF7056</strain>
    </source>
</reference>
<comment type="caution">
    <text evidence="2">The sequence shown here is derived from an EMBL/GenBank/DDBJ whole genome shotgun (WGS) entry which is preliminary data.</text>
</comment>
<accession>A0A7K1XXS3</accession>
<evidence type="ECO:0000256" key="1">
    <source>
        <dbReference type="SAM" id="Phobius"/>
    </source>
</evidence>
<keyword evidence="1" id="KW-0812">Transmembrane</keyword>
<dbReference type="EMBL" id="WVHS01000002">
    <property type="protein sequence ID" value="MXV15733.1"/>
    <property type="molecule type" value="Genomic_DNA"/>
</dbReference>
<organism evidence="2 3">
    <name type="scientific">Hufsiella ginkgonis</name>
    <dbReference type="NCBI Taxonomy" id="2695274"/>
    <lineage>
        <taxon>Bacteria</taxon>
        <taxon>Pseudomonadati</taxon>
        <taxon>Bacteroidota</taxon>
        <taxon>Sphingobacteriia</taxon>
        <taxon>Sphingobacteriales</taxon>
        <taxon>Sphingobacteriaceae</taxon>
        <taxon>Hufsiella</taxon>
    </lineage>
</organism>
<dbReference type="AlphaFoldDB" id="A0A7K1XXS3"/>
<dbReference type="RefSeq" id="WP_160906708.1">
    <property type="nucleotide sequence ID" value="NZ_WVHS01000002.1"/>
</dbReference>